<organism evidence="1 2">
    <name type="scientific">Cellulomonas soli</name>
    <dbReference type="NCBI Taxonomy" id="931535"/>
    <lineage>
        <taxon>Bacteria</taxon>
        <taxon>Bacillati</taxon>
        <taxon>Actinomycetota</taxon>
        <taxon>Actinomycetes</taxon>
        <taxon>Micrococcales</taxon>
        <taxon>Cellulomonadaceae</taxon>
        <taxon>Cellulomonas</taxon>
    </lineage>
</organism>
<dbReference type="Proteomes" id="UP000321798">
    <property type="component" value="Unassembled WGS sequence"/>
</dbReference>
<keyword evidence="2" id="KW-1185">Reference proteome</keyword>
<evidence type="ECO:0000313" key="1">
    <source>
        <dbReference type="EMBL" id="GEP69406.1"/>
    </source>
</evidence>
<dbReference type="AlphaFoldDB" id="A0A512PE20"/>
<comment type="caution">
    <text evidence="1">The sequence shown here is derived from an EMBL/GenBank/DDBJ whole genome shotgun (WGS) entry which is preliminary data.</text>
</comment>
<accession>A0A512PE20</accession>
<dbReference type="RefSeq" id="WP_146953166.1">
    <property type="nucleotide sequence ID" value="NZ_BAABBJ010000007.1"/>
</dbReference>
<gene>
    <name evidence="1" type="ORF">CSO01_21210</name>
</gene>
<dbReference type="EMBL" id="BKAL01000007">
    <property type="protein sequence ID" value="GEP69406.1"/>
    <property type="molecule type" value="Genomic_DNA"/>
</dbReference>
<proteinExistence type="predicted"/>
<sequence length="111" mass="12086">MGEDSERSHGSAVEAVLVDPRDVNREGRPPRFRVALWTGTPYDVADGGTTWSSHEETYELRGVDVLGAVAWAEDRARVTPDLVLVEVLTVHDCDGGGLTSQRLWVGRRAAG</sequence>
<protein>
    <submittedName>
        <fullName evidence="1">Uncharacterized protein</fullName>
    </submittedName>
</protein>
<name>A0A512PE20_9CELL</name>
<reference evidence="1 2" key="1">
    <citation type="submission" date="2019-07" db="EMBL/GenBank/DDBJ databases">
        <title>Whole genome shotgun sequence of Cellulomonas soli NBRC 109434.</title>
        <authorList>
            <person name="Hosoyama A."/>
            <person name="Uohara A."/>
            <person name="Ohji S."/>
            <person name="Ichikawa N."/>
        </authorList>
    </citation>
    <scope>NUCLEOTIDE SEQUENCE [LARGE SCALE GENOMIC DNA]</scope>
    <source>
        <strain evidence="1 2">NBRC 109434</strain>
    </source>
</reference>
<evidence type="ECO:0000313" key="2">
    <source>
        <dbReference type="Proteomes" id="UP000321798"/>
    </source>
</evidence>